<comment type="caution">
    <text evidence="2">The sequence shown here is derived from an EMBL/GenBank/DDBJ whole genome shotgun (WGS) entry which is preliminary data.</text>
</comment>
<feature type="compositionally biased region" description="Polar residues" evidence="1">
    <location>
        <begin position="11"/>
        <end position="22"/>
    </location>
</feature>
<protein>
    <submittedName>
        <fullName evidence="2">7204_t:CDS:1</fullName>
    </submittedName>
</protein>
<feature type="compositionally biased region" description="Basic and acidic residues" evidence="1">
    <location>
        <begin position="93"/>
        <end position="110"/>
    </location>
</feature>
<keyword evidence="3" id="KW-1185">Reference proteome</keyword>
<feature type="compositionally biased region" description="Basic residues" evidence="1">
    <location>
        <begin position="68"/>
        <end position="84"/>
    </location>
</feature>
<name>A0A9N8VX93_9GLOM</name>
<proteinExistence type="predicted"/>
<dbReference type="OrthoDB" id="10389787at2759"/>
<evidence type="ECO:0000313" key="2">
    <source>
        <dbReference type="EMBL" id="CAG8463412.1"/>
    </source>
</evidence>
<gene>
    <name evidence="2" type="ORF">ALEPTO_LOCUS1656</name>
</gene>
<sequence length="120" mass="14014">MGKPTERFQPNLMQIDQISAVQKKSMDVDSWSIPKKRSNEKPHLYPPVVTQLRTKQGADKLPTSLQRRTIKKRKTITTKGKKRQNQSLAKALARMDKEEKKLSDKNEKTTKLKQRKSLWE</sequence>
<feature type="region of interest" description="Disordered" evidence="1">
    <location>
        <begin position="1"/>
        <end position="120"/>
    </location>
</feature>
<dbReference type="Proteomes" id="UP000789508">
    <property type="component" value="Unassembled WGS sequence"/>
</dbReference>
<accession>A0A9N8VX93</accession>
<dbReference type="AlphaFoldDB" id="A0A9N8VX93"/>
<organism evidence="2 3">
    <name type="scientific">Ambispora leptoticha</name>
    <dbReference type="NCBI Taxonomy" id="144679"/>
    <lineage>
        <taxon>Eukaryota</taxon>
        <taxon>Fungi</taxon>
        <taxon>Fungi incertae sedis</taxon>
        <taxon>Mucoromycota</taxon>
        <taxon>Glomeromycotina</taxon>
        <taxon>Glomeromycetes</taxon>
        <taxon>Archaeosporales</taxon>
        <taxon>Ambisporaceae</taxon>
        <taxon>Ambispora</taxon>
    </lineage>
</organism>
<feature type="compositionally biased region" description="Basic residues" evidence="1">
    <location>
        <begin position="111"/>
        <end position="120"/>
    </location>
</feature>
<dbReference type="EMBL" id="CAJVPS010000194">
    <property type="protein sequence ID" value="CAG8463412.1"/>
    <property type="molecule type" value="Genomic_DNA"/>
</dbReference>
<evidence type="ECO:0000313" key="3">
    <source>
        <dbReference type="Proteomes" id="UP000789508"/>
    </source>
</evidence>
<reference evidence="2" key="1">
    <citation type="submission" date="2021-06" db="EMBL/GenBank/DDBJ databases">
        <authorList>
            <person name="Kallberg Y."/>
            <person name="Tangrot J."/>
            <person name="Rosling A."/>
        </authorList>
    </citation>
    <scope>NUCLEOTIDE SEQUENCE</scope>
    <source>
        <strain evidence="2">FL130A</strain>
    </source>
</reference>
<evidence type="ECO:0000256" key="1">
    <source>
        <dbReference type="SAM" id="MobiDB-lite"/>
    </source>
</evidence>